<evidence type="ECO:0000313" key="3">
    <source>
        <dbReference type="EMBL" id="KAB4119435.1"/>
    </source>
</evidence>
<proteinExistence type="predicted"/>
<protein>
    <recommendedName>
        <fullName evidence="18">Transmembrane protein</fullName>
    </recommendedName>
</protein>
<evidence type="ECO:0000313" key="6">
    <source>
        <dbReference type="EMBL" id="KAB4187831.1"/>
    </source>
</evidence>
<keyword evidence="1" id="KW-1133">Transmembrane helix</keyword>
<reference evidence="12 13" key="4">
    <citation type="journal article" date="2019" name="Nat. Med.">
        <title>A library of human gut bacterial isolates paired with longitudinal multiomics data enables mechanistic microbiome research.</title>
        <authorList>
            <person name="Poyet M."/>
            <person name="Groussin M."/>
            <person name="Gibbons S.M."/>
            <person name="Avila-Pacheco J."/>
            <person name="Jiang X."/>
            <person name="Kearney S.M."/>
            <person name="Perrotta A.R."/>
            <person name="Berdy B."/>
            <person name="Zhao S."/>
            <person name="Lieberman T.D."/>
            <person name="Swanson P.K."/>
            <person name="Smith M."/>
            <person name="Roesemann S."/>
            <person name="Alexander J.E."/>
            <person name="Rich S.A."/>
            <person name="Livny J."/>
            <person name="Vlamakis H."/>
            <person name="Clish C."/>
            <person name="Bullock K."/>
            <person name="Deik A."/>
            <person name="Scott J."/>
            <person name="Pierce K.A."/>
            <person name="Xavier R.J."/>
            <person name="Alm E.J."/>
        </authorList>
    </citation>
    <scope>NUCLEOTIDE SEQUENCE [LARGE SCALE GENOMIC DNA]</scope>
    <source>
        <strain evidence="7 16">BIOML-A11</strain>
        <strain evidence="5 17">BIOML-A19</strain>
        <strain evidence="6 15">BIOML-A21</strain>
        <strain evidence="2 14">BIOML-A36</strain>
        <strain evidence="4 13">BIOML-A37</strain>
        <strain evidence="3 12">BIOML-A38</strain>
    </source>
</reference>
<feature type="transmembrane region" description="Helical" evidence="1">
    <location>
        <begin position="12"/>
        <end position="30"/>
    </location>
</feature>
<dbReference type="Proteomes" id="UP000442334">
    <property type="component" value="Unassembled WGS sequence"/>
</dbReference>
<dbReference type="Proteomes" id="UP000283684">
    <property type="component" value="Unassembled WGS sequence"/>
</dbReference>
<sequence length="73" mass="8512">MDSCWFCKRISGILMSVWYSFVSIGIAKIRKAGHRRVYCVRNYILLFLLTATNIAIFYFCNAQIGKIFIIKQP</sequence>
<evidence type="ECO:0000313" key="10">
    <source>
        <dbReference type="Proteomes" id="UP000196329"/>
    </source>
</evidence>
<dbReference type="EMBL" id="WCUR01000002">
    <property type="protein sequence ID" value="KAB4119435.1"/>
    <property type="molecule type" value="Genomic_DNA"/>
</dbReference>
<dbReference type="Proteomes" id="UP000466952">
    <property type="component" value="Unassembled WGS sequence"/>
</dbReference>
<feature type="transmembrane region" description="Helical" evidence="1">
    <location>
        <begin position="42"/>
        <end position="59"/>
    </location>
</feature>
<evidence type="ECO:0000313" key="2">
    <source>
        <dbReference type="EMBL" id="KAB4108010.1"/>
    </source>
</evidence>
<keyword evidence="1" id="KW-0812">Transmembrane</keyword>
<dbReference type="Proteomes" id="UP000434462">
    <property type="component" value="Unassembled WGS sequence"/>
</dbReference>
<gene>
    <name evidence="8" type="ORF">B5G17_03070</name>
    <name evidence="9" type="ORF">DW988_14575</name>
    <name evidence="7" type="ORF">GAP55_15740</name>
    <name evidence="6" type="ORF">GAQ34_03635</name>
    <name evidence="5" type="ORF">GAQ44_12335</name>
    <name evidence="2" type="ORF">GAQ70_16765</name>
    <name evidence="3" type="ORF">GAQ72_01460</name>
    <name evidence="4" type="ORF">GAQ75_18480</name>
</gene>
<dbReference type="EMBL" id="QSEE01000015">
    <property type="protein sequence ID" value="RGZ46788.1"/>
    <property type="molecule type" value="Genomic_DNA"/>
</dbReference>
<dbReference type="EMBL" id="WCTR01000012">
    <property type="protein sequence ID" value="KAB4210749.1"/>
    <property type="molecule type" value="Genomic_DNA"/>
</dbReference>
<dbReference type="EMBL" id="NFHS01000001">
    <property type="protein sequence ID" value="OUN57435.1"/>
    <property type="molecule type" value="Genomic_DNA"/>
</dbReference>
<dbReference type="Proteomes" id="UP000196329">
    <property type="component" value="Unassembled WGS sequence"/>
</dbReference>
<evidence type="ECO:0000313" key="9">
    <source>
        <dbReference type="EMBL" id="RGZ46788.1"/>
    </source>
</evidence>
<dbReference type="Proteomes" id="UP000487221">
    <property type="component" value="Unassembled WGS sequence"/>
</dbReference>
<evidence type="ECO:0000313" key="12">
    <source>
        <dbReference type="Proteomes" id="UP000434462"/>
    </source>
</evidence>
<dbReference type="EMBL" id="WCUP01000012">
    <property type="protein sequence ID" value="KAB4108010.1"/>
    <property type="molecule type" value="Genomic_DNA"/>
</dbReference>
<evidence type="ECO:0000313" key="15">
    <source>
        <dbReference type="Proteomes" id="UP000442334"/>
    </source>
</evidence>
<evidence type="ECO:0000313" key="7">
    <source>
        <dbReference type="EMBL" id="KAB4210749.1"/>
    </source>
</evidence>
<reference evidence="9 11" key="3">
    <citation type="submission" date="2018-08" db="EMBL/GenBank/DDBJ databases">
        <title>A genome reference for cultivated species of the human gut microbiota.</title>
        <authorList>
            <person name="Zou Y."/>
            <person name="Xue W."/>
            <person name="Luo G."/>
        </authorList>
    </citation>
    <scope>NUCLEOTIDE SEQUENCE [LARGE SCALE GENOMIC DNA]</scope>
    <source>
        <strain evidence="9 11">AM50-4</strain>
    </source>
</reference>
<evidence type="ECO:0000256" key="1">
    <source>
        <dbReference type="SAM" id="Phobius"/>
    </source>
</evidence>
<accession>A0A1Y3V9Y7</accession>
<evidence type="ECO:0000313" key="5">
    <source>
        <dbReference type="EMBL" id="KAB4182874.1"/>
    </source>
</evidence>
<evidence type="ECO:0000313" key="11">
    <source>
        <dbReference type="Proteomes" id="UP000283684"/>
    </source>
</evidence>
<dbReference type="EMBL" id="WCUQ01000012">
    <property type="protein sequence ID" value="KAB4121678.1"/>
    <property type="molecule type" value="Genomic_DNA"/>
</dbReference>
<organism evidence="8 10">
    <name type="scientific">Bacteroides uniformis</name>
    <dbReference type="NCBI Taxonomy" id="820"/>
    <lineage>
        <taxon>Bacteria</taxon>
        <taxon>Pseudomonadati</taxon>
        <taxon>Bacteroidota</taxon>
        <taxon>Bacteroidia</taxon>
        <taxon>Bacteroidales</taxon>
        <taxon>Bacteroidaceae</taxon>
        <taxon>Bacteroides</taxon>
    </lineage>
</organism>
<dbReference type="Proteomes" id="UP000438773">
    <property type="component" value="Unassembled WGS sequence"/>
</dbReference>
<dbReference type="Proteomes" id="UP000441711">
    <property type="component" value="Unassembled WGS sequence"/>
</dbReference>
<name>A0A1Y3V9Y7_BACUN</name>
<evidence type="ECO:0000313" key="13">
    <source>
        <dbReference type="Proteomes" id="UP000438773"/>
    </source>
</evidence>
<dbReference type="EMBL" id="WCTY01000022">
    <property type="protein sequence ID" value="KAB4182874.1"/>
    <property type="molecule type" value="Genomic_DNA"/>
</dbReference>
<dbReference type="AlphaFoldDB" id="A0A1Y3V9Y7"/>
<evidence type="ECO:0000313" key="17">
    <source>
        <dbReference type="Proteomes" id="UP000487221"/>
    </source>
</evidence>
<evidence type="ECO:0000313" key="16">
    <source>
        <dbReference type="Proteomes" id="UP000466952"/>
    </source>
</evidence>
<evidence type="ECO:0000313" key="14">
    <source>
        <dbReference type="Proteomes" id="UP000441711"/>
    </source>
</evidence>
<dbReference type="EMBL" id="WCUA01000002">
    <property type="protein sequence ID" value="KAB4187831.1"/>
    <property type="molecule type" value="Genomic_DNA"/>
</dbReference>
<reference evidence="8" key="2">
    <citation type="journal article" date="2018" name="BMC Genomics">
        <title>Whole genome sequencing and function prediction of 133 gut anaerobes isolated from chicken caecum in pure cultures.</title>
        <authorList>
            <person name="Medvecky M."/>
            <person name="Cejkova D."/>
            <person name="Polansky O."/>
            <person name="Karasova D."/>
            <person name="Kubasova T."/>
            <person name="Cizek A."/>
            <person name="Rychlik I."/>
        </authorList>
    </citation>
    <scope>NUCLEOTIDE SEQUENCE</scope>
    <source>
        <strain evidence="8">An67</strain>
    </source>
</reference>
<evidence type="ECO:0000313" key="4">
    <source>
        <dbReference type="EMBL" id="KAB4121678.1"/>
    </source>
</evidence>
<reference evidence="10" key="1">
    <citation type="submission" date="2017-04" db="EMBL/GenBank/DDBJ databases">
        <title>Function of individual gut microbiota members based on whole genome sequencing of pure cultures obtained from chicken caecum.</title>
        <authorList>
            <person name="Medvecky M."/>
            <person name="Cejkova D."/>
            <person name="Polansky O."/>
            <person name="Karasova D."/>
            <person name="Kubasova T."/>
            <person name="Cizek A."/>
            <person name="Rychlik I."/>
        </authorList>
    </citation>
    <scope>NUCLEOTIDE SEQUENCE [LARGE SCALE GENOMIC DNA]</scope>
    <source>
        <strain evidence="10">An67</strain>
    </source>
</reference>
<keyword evidence="1" id="KW-0472">Membrane</keyword>
<evidence type="ECO:0000313" key="8">
    <source>
        <dbReference type="EMBL" id="OUN57435.1"/>
    </source>
</evidence>
<evidence type="ECO:0008006" key="18">
    <source>
        <dbReference type="Google" id="ProtNLM"/>
    </source>
</evidence>
<comment type="caution">
    <text evidence="8">The sequence shown here is derived from an EMBL/GenBank/DDBJ whole genome shotgun (WGS) entry which is preliminary data.</text>
</comment>